<comment type="caution">
    <text evidence="1">The sequence shown here is derived from an EMBL/GenBank/DDBJ whole genome shotgun (WGS) entry which is preliminary data.</text>
</comment>
<dbReference type="EMBL" id="RXIC02000021">
    <property type="protein sequence ID" value="KAB1220969.1"/>
    <property type="molecule type" value="Genomic_DNA"/>
</dbReference>
<evidence type="ECO:0000313" key="1">
    <source>
        <dbReference type="EMBL" id="KAB1220969.1"/>
    </source>
</evidence>
<dbReference type="OrthoDB" id="1901212at2759"/>
<evidence type="ECO:0000313" key="2">
    <source>
        <dbReference type="Proteomes" id="UP000516437"/>
    </source>
</evidence>
<reference evidence="1 2" key="1">
    <citation type="journal article" date="2019" name="Plant Biotechnol. J.">
        <title>The red bayberry genome and genetic basis of sex determination.</title>
        <authorList>
            <person name="Jia H.M."/>
            <person name="Jia H.J."/>
            <person name="Cai Q.L."/>
            <person name="Wang Y."/>
            <person name="Zhao H.B."/>
            <person name="Yang W.F."/>
            <person name="Wang G.Y."/>
            <person name="Li Y.H."/>
            <person name="Zhan D.L."/>
            <person name="Shen Y.T."/>
            <person name="Niu Q.F."/>
            <person name="Chang L."/>
            <person name="Qiu J."/>
            <person name="Zhao L."/>
            <person name="Xie H.B."/>
            <person name="Fu W.Y."/>
            <person name="Jin J."/>
            <person name="Li X.W."/>
            <person name="Jiao Y."/>
            <person name="Zhou C.C."/>
            <person name="Tu T."/>
            <person name="Chai C.Y."/>
            <person name="Gao J.L."/>
            <person name="Fan L.J."/>
            <person name="van de Weg E."/>
            <person name="Wang J.Y."/>
            <person name="Gao Z.S."/>
        </authorList>
    </citation>
    <scope>NUCLEOTIDE SEQUENCE [LARGE SCALE GENOMIC DNA]</scope>
    <source>
        <tissue evidence="1">Leaves</tissue>
    </source>
</reference>
<keyword evidence="2" id="KW-1185">Reference proteome</keyword>
<accession>A0A6A1W6R6</accession>
<protein>
    <submittedName>
        <fullName evidence="1">Uncharacterized protein</fullName>
    </submittedName>
</protein>
<dbReference type="Proteomes" id="UP000516437">
    <property type="component" value="Chromosome 3"/>
</dbReference>
<dbReference type="AlphaFoldDB" id="A0A6A1W6R6"/>
<gene>
    <name evidence="1" type="ORF">CJ030_MR3G025340</name>
</gene>
<proteinExistence type="predicted"/>
<organism evidence="1 2">
    <name type="scientific">Morella rubra</name>
    <name type="common">Chinese bayberry</name>
    <dbReference type="NCBI Taxonomy" id="262757"/>
    <lineage>
        <taxon>Eukaryota</taxon>
        <taxon>Viridiplantae</taxon>
        <taxon>Streptophyta</taxon>
        <taxon>Embryophyta</taxon>
        <taxon>Tracheophyta</taxon>
        <taxon>Spermatophyta</taxon>
        <taxon>Magnoliopsida</taxon>
        <taxon>eudicotyledons</taxon>
        <taxon>Gunneridae</taxon>
        <taxon>Pentapetalae</taxon>
        <taxon>rosids</taxon>
        <taxon>fabids</taxon>
        <taxon>Fagales</taxon>
        <taxon>Myricaceae</taxon>
        <taxon>Morella</taxon>
    </lineage>
</organism>
<sequence>MFSVTVRKGRGKAKGMEFLKLRKVGRVPVRVPDGSRGPSKDNCLVFASRVTYIVKRFANMRYKCWSLVPKEDKEELYNRVLVFGHGIVHPPPSLMRNTTGELLQNVHIPVAVIVPEAKPRLITKVVDDIKNWRIRPIETSFRLFFLLLITFPEVLQEVHMFGIRCHRVKISWRYPWSPPL</sequence>
<name>A0A6A1W6R6_9ROSI</name>